<name>A0A0R2U310_9GAMM</name>
<comment type="caution">
    <text evidence="4">The sequence shown here is derived from an EMBL/GenBank/DDBJ whole genome shotgun (WGS) entry which is preliminary data.</text>
</comment>
<accession>A0A0R2U310</accession>
<dbReference type="AlphaFoldDB" id="A0A0R2U310"/>
<dbReference type="SUPFAM" id="SSF56935">
    <property type="entry name" value="Porins"/>
    <property type="match status" value="1"/>
</dbReference>
<sequence>MVKFNYTFTDSEIIIETGDTYLNSGGVVTSAASLLANGRDSRLQGQADNIVNIQLGYDDYAVNSQATLIINHVSDRVRARGLDVLPDIIEQIPTTIDFVYGREFEYDTSMLKISLEIRNLLNEDYEATMANSAIFYDQYQLGTSVSLGFKLSF</sequence>
<protein>
    <recommendedName>
        <fullName evidence="6">TonB-dependent receptor-like beta-barrel domain-containing protein</fullName>
    </recommendedName>
</protein>
<organism evidence="4 5">
    <name type="scientific">SAR86 cluster bacterium BACL1 MAG-120820-bin45</name>
    <dbReference type="NCBI Taxonomy" id="1655612"/>
    <lineage>
        <taxon>Bacteria</taxon>
        <taxon>Pseudomonadati</taxon>
        <taxon>Pseudomonadota</taxon>
        <taxon>Gammaproteobacteria</taxon>
        <taxon>SAR86 cluster</taxon>
    </lineage>
</organism>
<keyword evidence="2" id="KW-0472">Membrane</keyword>
<proteinExistence type="predicted"/>
<dbReference type="PANTHER" id="PTHR40980:SF5">
    <property type="entry name" value="TONB-DEPENDENT RECEPTOR"/>
    <property type="match status" value="1"/>
</dbReference>
<evidence type="ECO:0000256" key="2">
    <source>
        <dbReference type="ARBA" id="ARBA00023136"/>
    </source>
</evidence>
<dbReference type="Proteomes" id="UP000051027">
    <property type="component" value="Unassembled WGS sequence"/>
</dbReference>
<comment type="subcellular location">
    <subcellularLocation>
        <location evidence="1">Cell outer membrane</location>
    </subcellularLocation>
</comment>
<dbReference type="STRING" id="1655612.ABS10_00165"/>
<dbReference type="EMBL" id="LICS01000146">
    <property type="protein sequence ID" value="KRO93861.1"/>
    <property type="molecule type" value="Genomic_DNA"/>
</dbReference>
<dbReference type="GO" id="GO:0009279">
    <property type="term" value="C:cell outer membrane"/>
    <property type="evidence" value="ECO:0007669"/>
    <property type="project" value="UniProtKB-SubCell"/>
</dbReference>
<evidence type="ECO:0000256" key="1">
    <source>
        <dbReference type="ARBA" id="ARBA00004442"/>
    </source>
</evidence>
<keyword evidence="3" id="KW-0998">Cell outer membrane</keyword>
<reference evidence="4 5" key="1">
    <citation type="submission" date="2015-10" db="EMBL/GenBank/DDBJ databases">
        <title>Metagenome-Assembled Genomes uncover a global brackish microbiome.</title>
        <authorList>
            <person name="Hugerth L.W."/>
            <person name="Larsson J."/>
            <person name="Alneberg J."/>
            <person name="Lindh M.V."/>
            <person name="Legrand C."/>
            <person name="Pinhassi J."/>
            <person name="Andersson A.F."/>
        </authorList>
    </citation>
    <scope>NUCLEOTIDE SEQUENCE [LARGE SCALE GENOMIC DNA]</scope>
    <source>
        <strain evidence="4">BACL1 MAG-120820-bin45</strain>
    </source>
</reference>
<evidence type="ECO:0000256" key="3">
    <source>
        <dbReference type="ARBA" id="ARBA00023237"/>
    </source>
</evidence>
<dbReference type="PANTHER" id="PTHR40980">
    <property type="entry name" value="PLUG DOMAIN-CONTAINING PROTEIN"/>
    <property type="match status" value="1"/>
</dbReference>
<evidence type="ECO:0000313" key="4">
    <source>
        <dbReference type="EMBL" id="KRO93861.1"/>
    </source>
</evidence>
<dbReference type="Gene3D" id="2.40.170.20">
    <property type="entry name" value="TonB-dependent receptor, beta-barrel domain"/>
    <property type="match status" value="1"/>
</dbReference>
<dbReference type="InterPro" id="IPR036942">
    <property type="entry name" value="Beta-barrel_TonB_sf"/>
</dbReference>
<evidence type="ECO:0008006" key="6">
    <source>
        <dbReference type="Google" id="ProtNLM"/>
    </source>
</evidence>
<gene>
    <name evidence="4" type="ORF">ABS10_00165</name>
</gene>
<evidence type="ECO:0000313" key="5">
    <source>
        <dbReference type="Proteomes" id="UP000051027"/>
    </source>
</evidence>